<evidence type="ECO:0000313" key="2">
    <source>
        <dbReference type="EMBL" id="TYH25531.1"/>
    </source>
</evidence>
<evidence type="ECO:0000256" key="1">
    <source>
        <dbReference type="SAM" id="MobiDB-lite"/>
    </source>
</evidence>
<feature type="region of interest" description="Disordered" evidence="1">
    <location>
        <begin position="1"/>
        <end position="36"/>
    </location>
</feature>
<reference evidence="2 3" key="1">
    <citation type="submission" date="2019-06" db="EMBL/GenBank/DDBJ databases">
        <title>WGS assembly of Gossypium darwinii.</title>
        <authorList>
            <person name="Chen Z.J."/>
            <person name="Sreedasyam A."/>
            <person name="Ando A."/>
            <person name="Song Q."/>
            <person name="De L."/>
            <person name="Hulse-Kemp A."/>
            <person name="Ding M."/>
            <person name="Ye W."/>
            <person name="Kirkbride R."/>
            <person name="Jenkins J."/>
            <person name="Plott C."/>
            <person name="Lovell J."/>
            <person name="Lin Y.-M."/>
            <person name="Vaughn R."/>
            <person name="Liu B."/>
            <person name="Li W."/>
            <person name="Simpson S."/>
            <person name="Scheffler B."/>
            <person name="Saski C."/>
            <person name="Grover C."/>
            <person name="Hu G."/>
            <person name="Conover J."/>
            <person name="Carlson J."/>
            <person name="Shu S."/>
            <person name="Boston L."/>
            <person name="Williams M."/>
            <person name="Peterson D."/>
            <person name="Mcgee K."/>
            <person name="Jones D."/>
            <person name="Wendel J."/>
            <person name="Stelly D."/>
            <person name="Grimwood J."/>
            <person name="Schmutz J."/>
        </authorList>
    </citation>
    <scope>NUCLEOTIDE SEQUENCE [LARGE SCALE GENOMIC DNA]</scope>
    <source>
        <strain evidence="2">1808015.09</strain>
    </source>
</reference>
<organism evidence="2 3">
    <name type="scientific">Gossypium darwinii</name>
    <name type="common">Darwin's cotton</name>
    <name type="synonym">Gossypium barbadense var. darwinii</name>
    <dbReference type="NCBI Taxonomy" id="34276"/>
    <lineage>
        <taxon>Eukaryota</taxon>
        <taxon>Viridiplantae</taxon>
        <taxon>Streptophyta</taxon>
        <taxon>Embryophyta</taxon>
        <taxon>Tracheophyta</taxon>
        <taxon>Spermatophyta</taxon>
        <taxon>Magnoliopsida</taxon>
        <taxon>eudicotyledons</taxon>
        <taxon>Gunneridae</taxon>
        <taxon>Pentapetalae</taxon>
        <taxon>rosids</taxon>
        <taxon>malvids</taxon>
        <taxon>Malvales</taxon>
        <taxon>Malvaceae</taxon>
        <taxon>Malvoideae</taxon>
        <taxon>Gossypium</taxon>
    </lineage>
</organism>
<dbReference type="AlphaFoldDB" id="A0A5D2H5S2"/>
<dbReference type="EMBL" id="CM017690">
    <property type="protein sequence ID" value="TYH25531.1"/>
    <property type="molecule type" value="Genomic_DNA"/>
</dbReference>
<gene>
    <name evidence="2" type="ORF">ES288_A03G176300v1</name>
</gene>
<proteinExistence type="predicted"/>
<sequence length="36" mass="4055">MTKYQAVKEPVSNSSNIANQPVEKRANSPRLINQKL</sequence>
<evidence type="ECO:0000313" key="3">
    <source>
        <dbReference type="Proteomes" id="UP000323506"/>
    </source>
</evidence>
<accession>A0A5D2H5S2</accession>
<keyword evidence="3" id="KW-1185">Reference proteome</keyword>
<protein>
    <submittedName>
        <fullName evidence="2">Uncharacterized protein</fullName>
    </submittedName>
</protein>
<dbReference type="Proteomes" id="UP000323506">
    <property type="component" value="Chromosome A03"/>
</dbReference>
<name>A0A5D2H5S2_GOSDA</name>